<reference evidence="1 2" key="1">
    <citation type="submission" date="2020-08" db="EMBL/GenBank/DDBJ databases">
        <title>Genomic Encyclopedia of Type Strains, Phase IV (KMG-IV): sequencing the most valuable type-strain genomes for metagenomic binning, comparative biology and taxonomic classification.</title>
        <authorList>
            <person name="Goeker M."/>
        </authorList>
    </citation>
    <scope>NUCLEOTIDE SEQUENCE [LARGE SCALE GENOMIC DNA]</scope>
    <source>
        <strain evidence="1 2">DSM 102238</strain>
    </source>
</reference>
<proteinExistence type="predicted"/>
<accession>A0A7W6H4X7</accession>
<evidence type="ECO:0000313" key="2">
    <source>
        <dbReference type="Proteomes" id="UP000542776"/>
    </source>
</evidence>
<organism evidence="1 2">
    <name type="scientific">Aureimonas pseudogalii</name>
    <dbReference type="NCBI Taxonomy" id="1744844"/>
    <lineage>
        <taxon>Bacteria</taxon>
        <taxon>Pseudomonadati</taxon>
        <taxon>Pseudomonadota</taxon>
        <taxon>Alphaproteobacteria</taxon>
        <taxon>Hyphomicrobiales</taxon>
        <taxon>Aurantimonadaceae</taxon>
        <taxon>Aureimonas</taxon>
    </lineage>
</organism>
<comment type="caution">
    <text evidence="1">The sequence shown here is derived from an EMBL/GenBank/DDBJ whole genome shotgun (WGS) entry which is preliminary data.</text>
</comment>
<dbReference type="EMBL" id="JACIEK010000006">
    <property type="protein sequence ID" value="MBB3998628.1"/>
    <property type="molecule type" value="Genomic_DNA"/>
</dbReference>
<dbReference type="AlphaFoldDB" id="A0A7W6H4X7"/>
<dbReference type="Proteomes" id="UP000542776">
    <property type="component" value="Unassembled WGS sequence"/>
</dbReference>
<sequence length="186" mass="20450">MTDERYNTFKQEVMDAVATAMTDRRRKLLTMAEKAEGTLAGVEAAIVARVGVNGLRLIQNFEDDAPNGVGDPILAQLLEIWNDVSSDAAASRNLLRKVDPSTARTPRKLEHKTVTLIEALARSWVAHIDPDLALPRRDPNPTSPLLRFIDAMMLHALGADRPEPKVVLTFLADHVRPALRQGGVSD</sequence>
<evidence type="ECO:0000313" key="1">
    <source>
        <dbReference type="EMBL" id="MBB3998628.1"/>
    </source>
</evidence>
<gene>
    <name evidence="1" type="ORF">GGR04_002476</name>
</gene>
<protein>
    <submittedName>
        <fullName evidence="1">Uncharacterized protein</fullName>
    </submittedName>
</protein>
<name>A0A7W6H4X7_9HYPH</name>
<keyword evidence="2" id="KW-1185">Reference proteome</keyword>